<keyword evidence="4" id="KW-1185">Reference proteome</keyword>
<keyword evidence="2" id="KW-0274">FAD</keyword>
<dbReference type="AlphaFoldDB" id="A0A7X5RJW7"/>
<dbReference type="RefSeq" id="WP_163083961.1">
    <property type="nucleotide sequence ID" value="NZ_JAAAWN010000004.1"/>
</dbReference>
<dbReference type="InterPro" id="IPR033856">
    <property type="entry name" value="Trp_halogen"/>
</dbReference>
<feature type="binding site" evidence="2">
    <location>
        <position position="353"/>
    </location>
    <ligand>
        <name>FAD</name>
        <dbReference type="ChEBI" id="CHEBI:57692"/>
    </ligand>
</feature>
<dbReference type="PANTHER" id="PTHR43747">
    <property type="entry name" value="FAD-BINDING PROTEIN"/>
    <property type="match status" value="1"/>
</dbReference>
<feature type="binding site" evidence="2">
    <location>
        <position position="362"/>
    </location>
    <ligand>
        <name>L-tryptophan</name>
        <dbReference type="ChEBI" id="CHEBI:57912"/>
    </ligand>
</feature>
<evidence type="ECO:0000313" key="3">
    <source>
        <dbReference type="EMBL" id="NDV90363.1"/>
    </source>
</evidence>
<organism evidence="3 4">
    <name type="scientific">Alteromonas profundi</name>
    <dbReference type="NCBI Taxonomy" id="2696062"/>
    <lineage>
        <taxon>Bacteria</taxon>
        <taxon>Pseudomonadati</taxon>
        <taxon>Pseudomonadota</taxon>
        <taxon>Gammaproteobacteria</taxon>
        <taxon>Alteromonadales</taxon>
        <taxon>Alteromonadaceae</taxon>
        <taxon>Alteromonas/Salinimonas group</taxon>
        <taxon>Alteromonas</taxon>
    </lineage>
</organism>
<dbReference type="Proteomes" id="UP000470213">
    <property type="component" value="Unassembled WGS sequence"/>
</dbReference>
<dbReference type="Pfam" id="PF04820">
    <property type="entry name" value="Trp_halogenase"/>
    <property type="match status" value="1"/>
</dbReference>
<dbReference type="GO" id="GO:0000166">
    <property type="term" value="F:nucleotide binding"/>
    <property type="evidence" value="ECO:0007669"/>
    <property type="project" value="UniProtKB-KW"/>
</dbReference>
<keyword evidence="2" id="KW-0285">Flavoprotein</keyword>
<feature type="active site" evidence="1">
    <location>
        <position position="83"/>
    </location>
</feature>
<dbReference type="Gene3D" id="3.50.50.60">
    <property type="entry name" value="FAD/NAD(P)-binding domain"/>
    <property type="match status" value="1"/>
</dbReference>
<dbReference type="SUPFAM" id="SSF51905">
    <property type="entry name" value="FAD/NAD(P)-binding domain"/>
    <property type="match status" value="1"/>
</dbReference>
<dbReference type="EMBL" id="JAAAWN010000004">
    <property type="protein sequence ID" value="NDV90363.1"/>
    <property type="molecule type" value="Genomic_DNA"/>
</dbReference>
<evidence type="ECO:0000256" key="1">
    <source>
        <dbReference type="PIRSR" id="PIRSR011396-1"/>
    </source>
</evidence>
<feature type="binding site" evidence="2">
    <location>
        <position position="199"/>
    </location>
    <ligand>
        <name>FAD</name>
        <dbReference type="ChEBI" id="CHEBI:57692"/>
    </ligand>
</feature>
<dbReference type="InterPro" id="IPR036188">
    <property type="entry name" value="FAD/NAD-bd_sf"/>
</dbReference>
<name>A0A7X5RJW7_9ALTE</name>
<dbReference type="GO" id="GO:0004497">
    <property type="term" value="F:monooxygenase activity"/>
    <property type="evidence" value="ECO:0007669"/>
    <property type="project" value="InterPro"/>
</dbReference>
<dbReference type="PANTHER" id="PTHR43747:SF4">
    <property type="entry name" value="FLAVIN-DEPENDENT TRYPTOPHAN HALOGENASE"/>
    <property type="match status" value="1"/>
</dbReference>
<accession>A0A7X5RJW7</accession>
<dbReference type="PIRSF" id="PIRSF011396">
    <property type="entry name" value="Trp_halogenase"/>
    <property type="match status" value="1"/>
</dbReference>
<comment type="caution">
    <text evidence="3">The sequence shown here is derived from an EMBL/GenBank/DDBJ whole genome shotgun (WGS) entry which is preliminary data.</text>
</comment>
<evidence type="ECO:0000256" key="2">
    <source>
        <dbReference type="PIRSR" id="PIRSR011396-2"/>
    </source>
</evidence>
<feature type="binding site" evidence="2">
    <location>
        <begin position="12"/>
        <end position="15"/>
    </location>
    <ligand>
        <name>FAD</name>
        <dbReference type="ChEBI" id="CHEBI:57692"/>
    </ligand>
</feature>
<dbReference type="InterPro" id="IPR006905">
    <property type="entry name" value="Flavin_halogenase"/>
</dbReference>
<sequence>MTPINRIVIVGGGTAGWLTAGLLAAKHSQANKQGQSVSITVVESNSVHPIGVGEGTWPTMRRTLAKIGISEHTLITKASATFKQASKFVGWHHTNKINDENKNSRQSHYYHPFSAPQGSATADITPYWLSERAGNSYYADDVCFQPSLCEAGLAPKLPNQAKSAFCANYGYHLDAGEFIALLREHCTQQLNVHHLIDDVVNVATGIHGIEALTTLNNGEIKGDLYIDCSGFNALLIEKALGVELKDASHHLFADSALVCQAPYEQENAPIACHTLSSAQTAGWIWDIGLQHRRGTGYVHSSAHQSSHDALHTFTQYLGSVAPSLAVGDKIREIKFKTGYRHQFWKQNCIAIGLSSGFLEPLEASSLMLIEQSASLVAEQLPAHSGVMPHVAKRVNATLTYLWERTIEFLKLHYVLSNRTEDFWQDNRNVDSIPARLAGLLDEWKYRPVLESDFTSATEAFSAQSYRYILYGMVHGNSPFCDSYKYMHTPLNAKFASKQLQLNHAFTRQLHTRLPSHRGLIESYYSAIR</sequence>
<evidence type="ECO:0000313" key="4">
    <source>
        <dbReference type="Proteomes" id="UP000470213"/>
    </source>
</evidence>
<feature type="binding site" evidence="2">
    <location>
        <position position="83"/>
    </location>
    <ligand>
        <name>7-chloro-L-tryptophan</name>
        <dbReference type="ChEBI" id="CHEBI:58713"/>
    </ligand>
</feature>
<dbReference type="InterPro" id="IPR050816">
    <property type="entry name" value="Flavin-dep_Halogenase_NPB"/>
</dbReference>
<reference evidence="3 4" key="1">
    <citation type="submission" date="2020-01" db="EMBL/GenBank/DDBJ databases">
        <authorList>
            <person name="Chen J."/>
            <person name="Zhu S."/>
            <person name="Yang J."/>
        </authorList>
    </citation>
    <scope>NUCLEOTIDE SEQUENCE [LARGE SCALE GENOMIC DNA]</scope>
    <source>
        <strain evidence="3 4">345S023</strain>
    </source>
</reference>
<keyword evidence="2" id="KW-0547">Nucleotide-binding</keyword>
<proteinExistence type="predicted"/>
<gene>
    <name evidence="3" type="ORF">GTH32_04030</name>
</gene>
<protein>
    <submittedName>
        <fullName evidence="3">Tryptophan halogenase</fullName>
    </submittedName>
</protein>